<comment type="caution">
    <text evidence="2">The sequence shown here is derived from an EMBL/GenBank/DDBJ whole genome shotgun (WGS) entry which is preliminary data.</text>
</comment>
<evidence type="ECO:0000313" key="2">
    <source>
        <dbReference type="EMBL" id="TVX88263.1"/>
    </source>
</evidence>
<evidence type="ECO:0000313" key="3">
    <source>
        <dbReference type="Proteomes" id="UP000318102"/>
    </source>
</evidence>
<dbReference type="RefSeq" id="WP_144993374.1">
    <property type="nucleotide sequence ID" value="NZ_VNJK01000003.1"/>
</dbReference>
<gene>
    <name evidence="2" type="ORF">FPZ44_20420</name>
</gene>
<dbReference type="EMBL" id="VNJK01000003">
    <property type="protein sequence ID" value="TVX88263.1"/>
    <property type="molecule type" value="Genomic_DNA"/>
</dbReference>
<keyword evidence="1" id="KW-0812">Transmembrane</keyword>
<organism evidence="2 3">
    <name type="scientific">Paenibacillus agilis</name>
    <dbReference type="NCBI Taxonomy" id="3020863"/>
    <lineage>
        <taxon>Bacteria</taxon>
        <taxon>Bacillati</taxon>
        <taxon>Bacillota</taxon>
        <taxon>Bacilli</taxon>
        <taxon>Bacillales</taxon>
        <taxon>Paenibacillaceae</taxon>
        <taxon>Paenibacillus</taxon>
    </lineage>
</organism>
<reference evidence="2 3" key="1">
    <citation type="submission" date="2019-07" db="EMBL/GenBank/DDBJ databases">
        <authorList>
            <person name="Kim J."/>
        </authorList>
    </citation>
    <scope>NUCLEOTIDE SEQUENCE [LARGE SCALE GENOMIC DNA]</scope>
    <source>
        <strain evidence="2 3">N4</strain>
    </source>
</reference>
<name>A0A559ILA7_9BACL</name>
<evidence type="ECO:0000256" key="1">
    <source>
        <dbReference type="SAM" id="Phobius"/>
    </source>
</evidence>
<dbReference type="Proteomes" id="UP000318102">
    <property type="component" value="Unassembled WGS sequence"/>
</dbReference>
<feature type="transmembrane region" description="Helical" evidence="1">
    <location>
        <begin position="253"/>
        <end position="272"/>
    </location>
</feature>
<proteinExistence type="predicted"/>
<keyword evidence="1" id="KW-1133">Transmembrane helix</keyword>
<keyword evidence="1" id="KW-0472">Membrane</keyword>
<sequence length="278" mass="30704">MMRRTITSATAVIALTFIALMSLFIGTPFIQTADAFKPQAIPAEVQNYAEKEARQLFIEAVSKDPSGYGYSSAQEVQHVTIGEGFHVYLIDPQQLSLPASHTFQDVIRPTDQWEFIVYSDQQAMSFLRIGTTSAGYQLVSFGGDSSYVKSALQRLPAATSNPYILVTDKSDKYIVKLGETQQELVSIASPNQDLQSFGVPNDQAIQSTSIIKALKQYQVQNEHSDQDGGSSTMSTRMIGTTDDIATNQPTFRIVLTSITVALFCTLLLWVIMKVRTKH</sequence>
<protein>
    <submittedName>
        <fullName evidence="2">Uncharacterized protein</fullName>
    </submittedName>
</protein>
<accession>A0A559ILA7</accession>
<dbReference type="AlphaFoldDB" id="A0A559ILA7"/>
<keyword evidence="3" id="KW-1185">Reference proteome</keyword>
<dbReference type="OrthoDB" id="2567995at2"/>